<reference evidence="2 3" key="1">
    <citation type="submission" date="2020-05" db="EMBL/GenBank/DDBJ databases">
        <title>Erythrobacter mangrovi sp. nov., isolated from rhizosphere soil of mangrove plant (Kandelia candel).</title>
        <authorList>
            <person name="Ye Y.H."/>
        </authorList>
    </citation>
    <scope>NUCLEOTIDE SEQUENCE [LARGE SCALE GENOMIC DNA]</scope>
    <source>
        <strain evidence="2 3">EB310</strain>
    </source>
</reference>
<dbReference type="Gene3D" id="1.25.40.10">
    <property type="entry name" value="Tetratricopeptide repeat domain"/>
    <property type="match status" value="1"/>
</dbReference>
<accession>A0A7D3XH82</accession>
<evidence type="ECO:0000313" key="3">
    <source>
        <dbReference type="Proteomes" id="UP000504693"/>
    </source>
</evidence>
<dbReference type="Pfam" id="PF14559">
    <property type="entry name" value="TPR_19"/>
    <property type="match status" value="1"/>
</dbReference>
<dbReference type="PROSITE" id="PS50005">
    <property type="entry name" value="TPR"/>
    <property type="match status" value="1"/>
</dbReference>
<feature type="repeat" description="TPR" evidence="1">
    <location>
        <begin position="79"/>
        <end position="112"/>
    </location>
</feature>
<dbReference type="PROSITE" id="PS51257">
    <property type="entry name" value="PROKAR_LIPOPROTEIN"/>
    <property type="match status" value="1"/>
</dbReference>
<dbReference type="AlphaFoldDB" id="A0A7D3XH82"/>
<keyword evidence="1" id="KW-0802">TPR repeat</keyword>
<keyword evidence="3" id="KW-1185">Reference proteome</keyword>
<dbReference type="EMBL" id="CP053921">
    <property type="protein sequence ID" value="QKG71133.1"/>
    <property type="molecule type" value="Genomic_DNA"/>
</dbReference>
<dbReference type="InterPro" id="IPR019734">
    <property type="entry name" value="TPR_rpt"/>
</dbReference>
<gene>
    <name evidence="2" type="ORF">HQR01_06935</name>
</gene>
<dbReference type="Proteomes" id="UP000504693">
    <property type="component" value="Chromosome"/>
</dbReference>
<proteinExistence type="predicted"/>
<sequence length="224" mass="24305">MLEVRKILVVATMAAAVAGCQSSPWHGRFMAKANASPSLRGSETGAQQLEEGRQYLREGNLSRAVASFQLARLDSDSAAEANNGLAVVYAKLGRPDLAERYFRTAILLKPDDTRYVANLLRLQGRVLMARQRTATARLASATAAPVARPSAASVRVHRVSAGEFRIQTAEPERAPTMKIEYRQAAVVQPIPAEEASAPSLPEIELASAHSSRPFEVVFAPWLQK</sequence>
<dbReference type="KEGG" id="emv:HQR01_06935"/>
<evidence type="ECO:0000256" key="1">
    <source>
        <dbReference type="PROSITE-ProRule" id="PRU00339"/>
    </source>
</evidence>
<organism evidence="2 3">
    <name type="scientific">Erythrobacter mangrovi</name>
    <dbReference type="NCBI Taxonomy" id="2739433"/>
    <lineage>
        <taxon>Bacteria</taxon>
        <taxon>Pseudomonadati</taxon>
        <taxon>Pseudomonadota</taxon>
        <taxon>Alphaproteobacteria</taxon>
        <taxon>Sphingomonadales</taxon>
        <taxon>Erythrobacteraceae</taxon>
        <taxon>Erythrobacter/Porphyrobacter group</taxon>
        <taxon>Erythrobacter</taxon>
    </lineage>
</organism>
<protein>
    <submittedName>
        <fullName evidence="2">Tetratricopeptide repeat protein</fullName>
    </submittedName>
</protein>
<dbReference type="RefSeq" id="WP_173213799.1">
    <property type="nucleotide sequence ID" value="NZ_CP053921.1"/>
</dbReference>
<evidence type="ECO:0000313" key="2">
    <source>
        <dbReference type="EMBL" id="QKG71133.1"/>
    </source>
</evidence>
<dbReference type="SUPFAM" id="SSF48452">
    <property type="entry name" value="TPR-like"/>
    <property type="match status" value="1"/>
</dbReference>
<dbReference type="InterPro" id="IPR011990">
    <property type="entry name" value="TPR-like_helical_dom_sf"/>
</dbReference>
<dbReference type="SMART" id="SM00028">
    <property type="entry name" value="TPR"/>
    <property type="match status" value="1"/>
</dbReference>
<name>A0A7D3XH82_9SPHN</name>